<evidence type="ECO:0000259" key="2">
    <source>
        <dbReference type="PROSITE" id="PS51294"/>
    </source>
</evidence>
<feature type="domain" description="HTH myb-type" evidence="2">
    <location>
        <begin position="25"/>
        <end position="78"/>
    </location>
</feature>
<protein>
    <submittedName>
        <fullName evidence="3">Uncharacterized protein</fullName>
    </submittedName>
</protein>
<dbReference type="Pfam" id="PF00249">
    <property type="entry name" value="Myb_DNA-binding"/>
    <property type="match status" value="1"/>
</dbReference>
<dbReference type="PROSITE" id="PS51294">
    <property type="entry name" value="HTH_MYB"/>
    <property type="match status" value="1"/>
</dbReference>
<dbReference type="InterPro" id="IPR001005">
    <property type="entry name" value="SANT/Myb"/>
</dbReference>
<dbReference type="Gene3D" id="1.10.10.60">
    <property type="entry name" value="Homeodomain-like"/>
    <property type="match status" value="1"/>
</dbReference>
<name>A0A9K3D9J0_9EUKA</name>
<dbReference type="SMART" id="SM00717">
    <property type="entry name" value="SANT"/>
    <property type="match status" value="1"/>
</dbReference>
<dbReference type="InterPro" id="IPR009057">
    <property type="entry name" value="Homeodomain-like_sf"/>
</dbReference>
<dbReference type="Proteomes" id="UP000265618">
    <property type="component" value="Unassembled WGS sequence"/>
</dbReference>
<dbReference type="OrthoDB" id="2143914at2759"/>
<dbReference type="PROSITE" id="PS50090">
    <property type="entry name" value="MYB_LIKE"/>
    <property type="match status" value="1"/>
</dbReference>
<evidence type="ECO:0000313" key="4">
    <source>
        <dbReference type="Proteomes" id="UP000265618"/>
    </source>
</evidence>
<organism evidence="3 4">
    <name type="scientific">Kipferlia bialata</name>
    <dbReference type="NCBI Taxonomy" id="797122"/>
    <lineage>
        <taxon>Eukaryota</taxon>
        <taxon>Metamonada</taxon>
        <taxon>Carpediemonas-like organisms</taxon>
        <taxon>Kipferlia</taxon>
    </lineage>
</organism>
<dbReference type="EMBL" id="BDIP01005390">
    <property type="protein sequence ID" value="GIQ89753.1"/>
    <property type="molecule type" value="Genomic_DNA"/>
</dbReference>
<reference evidence="3 4" key="1">
    <citation type="journal article" date="2018" name="PLoS ONE">
        <title>The draft genome of Kipferlia bialata reveals reductive genome evolution in fornicate parasites.</title>
        <authorList>
            <person name="Tanifuji G."/>
            <person name="Takabayashi S."/>
            <person name="Kume K."/>
            <person name="Takagi M."/>
            <person name="Nakayama T."/>
            <person name="Kamikawa R."/>
            <person name="Inagaki Y."/>
            <person name="Hashimoto T."/>
        </authorList>
    </citation>
    <scope>NUCLEOTIDE SEQUENCE [LARGE SCALE GENOMIC DNA]</scope>
    <source>
        <strain evidence="3">NY0173</strain>
    </source>
</reference>
<proteinExistence type="predicted"/>
<dbReference type="AlphaFoldDB" id="A0A9K3D9J0"/>
<feature type="non-terminal residue" evidence="3">
    <location>
        <position position="1"/>
    </location>
</feature>
<accession>A0A9K3D9J0</accession>
<comment type="caution">
    <text evidence="3">The sequence shown here is derived from an EMBL/GenBank/DDBJ whole genome shotgun (WGS) entry which is preliminary data.</text>
</comment>
<dbReference type="CDD" id="cd00167">
    <property type="entry name" value="SANT"/>
    <property type="match status" value="1"/>
</dbReference>
<sequence>ISQQLGVKRRQAREHYHVLQQHTVKDVKRGQWSGAEIDLLCQGVEMCGHSWNRVAAYVRTRTTNQCKMKFHYIASQRKQLGGDPTKIGTSGYTGGYAADRERRDPLEVGNKCTVPPSSVLEPSAGAGIQAILDSVKTVDSDASTPPASEGVLSALMKGAHLAGDLDLSNLTFLDAKPTKPILLHTVQCFLHFRAMLHIGL</sequence>
<gene>
    <name evidence="3" type="ORF">KIPB_012311</name>
</gene>
<keyword evidence="4" id="KW-1185">Reference proteome</keyword>
<evidence type="ECO:0000259" key="1">
    <source>
        <dbReference type="PROSITE" id="PS50090"/>
    </source>
</evidence>
<dbReference type="InterPro" id="IPR017930">
    <property type="entry name" value="Myb_dom"/>
</dbReference>
<dbReference type="SUPFAM" id="SSF46689">
    <property type="entry name" value="Homeodomain-like"/>
    <property type="match status" value="1"/>
</dbReference>
<feature type="domain" description="Myb-like" evidence="1">
    <location>
        <begin position="24"/>
        <end position="74"/>
    </location>
</feature>
<evidence type="ECO:0000313" key="3">
    <source>
        <dbReference type="EMBL" id="GIQ89753.1"/>
    </source>
</evidence>
<feature type="non-terminal residue" evidence="3">
    <location>
        <position position="200"/>
    </location>
</feature>